<evidence type="ECO:0000256" key="3">
    <source>
        <dbReference type="ARBA" id="ARBA00023110"/>
    </source>
</evidence>
<organism evidence="7 8">
    <name type="scientific">Elsinoe australis</name>
    <dbReference type="NCBI Taxonomy" id="40998"/>
    <lineage>
        <taxon>Eukaryota</taxon>
        <taxon>Fungi</taxon>
        <taxon>Dikarya</taxon>
        <taxon>Ascomycota</taxon>
        <taxon>Pezizomycotina</taxon>
        <taxon>Dothideomycetes</taxon>
        <taxon>Dothideomycetidae</taxon>
        <taxon>Myriangiales</taxon>
        <taxon>Elsinoaceae</taxon>
        <taxon>Elsinoe</taxon>
    </lineage>
</organism>
<evidence type="ECO:0000256" key="5">
    <source>
        <dbReference type="SAM" id="MobiDB-lite"/>
    </source>
</evidence>
<feature type="compositionally biased region" description="Basic and acidic residues" evidence="5">
    <location>
        <begin position="298"/>
        <end position="307"/>
    </location>
</feature>
<dbReference type="FunFam" id="2.40.100.10:FF:000025">
    <property type="entry name" value="Peptidyl-prolyl cis-trans isomerase CYP19-2"/>
    <property type="match status" value="1"/>
</dbReference>
<comment type="catalytic activity">
    <reaction evidence="1">
        <text>[protein]-peptidylproline (omega=180) = [protein]-peptidylproline (omega=0)</text>
        <dbReference type="Rhea" id="RHEA:16237"/>
        <dbReference type="Rhea" id="RHEA-COMP:10747"/>
        <dbReference type="Rhea" id="RHEA-COMP:10748"/>
        <dbReference type="ChEBI" id="CHEBI:83833"/>
        <dbReference type="ChEBI" id="CHEBI:83834"/>
        <dbReference type="EC" id="5.2.1.8"/>
    </reaction>
</comment>
<dbReference type="Gene3D" id="2.40.100.10">
    <property type="entry name" value="Cyclophilin-like"/>
    <property type="match status" value="1"/>
</dbReference>
<name>A0A2P7YDH3_9PEZI</name>
<dbReference type="PRINTS" id="PR00153">
    <property type="entry name" value="CSAPPISMRASE"/>
</dbReference>
<dbReference type="InterPro" id="IPR002130">
    <property type="entry name" value="Cyclophilin-type_PPIase_dom"/>
</dbReference>
<dbReference type="PROSITE" id="PS00170">
    <property type="entry name" value="CSA_PPIASE_1"/>
    <property type="match status" value="1"/>
</dbReference>
<evidence type="ECO:0000256" key="2">
    <source>
        <dbReference type="ARBA" id="ARBA00013194"/>
    </source>
</evidence>
<dbReference type="SUPFAM" id="SSF50891">
    <property type="entry name" value="Cyclophilin-like"/>
    <property type="match status" value="1"/>
</dbReference>
<proteinExistence type="predicted"/>
<dbReference type="STRING" id="40998.A0A2P7YDH3"/>
<dbReference type="Proteomes" id="UP000243723">
    <property type="component" value="Unassembled WGS sequence"/>
</dbReference>
<dbReference type="PANTHER" id="PTHR11071">
    <property type="entry name" value="PEPTIDYL-PROLYL CIS-TRANS ISOMERASE"/>
    <property type="match status" value="1"/>
</dbReference>
<feature type="compositionally biased region" description="Basic and acidic residues" evidence="5">
    <location>
        <begin position="238"/>
        <end position="272"/>
    </location>
</feature>
<protein>
    <recommendedName>
        <fullName evidence="2">peptidylprolyl isomerase</fullName>
        <ecNumber evidence="2">5.2.1.8</ecNumber>
    </recommendedName>
</protein>
<keyword evidence="8" id="KW-1185">Reference proteome</keyword>
<reference evidence="7 8" key="1">
    <citation type="submission" date="2017-05" db="EMBL/GenBank/DDBJ databases">
        <title>Draft genome sequence of Elsinoe australis.</title>
        <authorList>
            <person name="Cheng Q."/>
        </authorList>
    </citation>
    <scope>NUCLEOTIDE SEQUENCE [LARGE SCALE GENOMIC DNA]</scope>
    <source>
        <strain evidence="7 8">NL1</strain>
    </source>
</reference>
<feature type="region of interest" description="Disordered" evidence="5">
    <location>
        <begin position="172"/>
        <end position="459"/>
    </location>
</feature>
<dbReference type="GO" id="GO:0005737">
    <property type="term" value="C:cytoplasm"/>
    <property type="evidence" value="ECO:0007669"/>
    <property type="project" value="TreeGrafter"/>
</dbReference>
<dbReference type="OrthoDB" id="407558at2759"/>
<dbReference type="GO" id="GO:0016018">
    <property type="term" value="F:cyclosporin A binding"/>
    <property type="evidence" value="ECO:0007669"/>
    <property type="project" value="TreeGrafter"/>
</dbReference>
<feature type="domain" description="PPIase cyclophilin-type" evidence="6">
    <location>
        <begin position="9"/>
        <end position="168"/>
    </location>
</feature>
<dbReference type="GO" id="GO:0003755">
    <property type="term" value="F:peptidyl-prolyl cis-trans isomerase activity"/>
    <property type="evidence" value="ECO:0007669"/>
    <property type="project" value="UniProtKB-KW"/>
</dbReference>
<dbReference type="AlphaFoldDB" id="A0A2P7YDH3"/>
<dbReference type="EC" id="5.2.1.8" evidence="2"/>
<comment type="caution">
    <text evidence="7">The sequence shown here is derived from an EMBL/GenBank/DDBJ whole genome shotgun (WGS) entry which is preliminary data.</text>
</comment>
<evidence type="ECO:0000313" key="8">
    <source>
        <dbReference type="Proteomes" id="UP000243723"/>
    </source>
</evidence>
<evidence type="ECO:0000313" key="7">
    <source>
        <dbReference type="EMBL" id="PSK33997.1"/>
    </source>
</evidence>
<gene>
    <name evidence="7" type="ORF">B9Z65_8323</name>
</gene>
<evidence type="ECO:0000256" key="4">
    <source>
        <dbReference type="ARBA" id="ARBA00023235"/>
    </source>
</evidence>
<keyword evidence="3" id="KW-0697">Rotamase</keyword>
<dbReference type="InterPro" id="IPR020892">
    <property type="entry name" value="Cyclophilin-type_PPIase_CS"/>
</dbReference>
<sequence>MDANRPRVFLDVSIDASPAGRLVIELFSDKAPKTCENFRALCNGSHNDLTYASSPFHRVIDEFMIQGGDITKGDGTGGTSIYGEEFEDENLNWRKIDAAGLVCMANRGPGTNSSQFCITLEPTPHLSGKHTIFGRIVTGQEVLKTIANVPVDKNDRPKVPVLIARCGELERKRPTKPIAAPAPTSARGRRRHSASRSRSSSRHRPGSRHRPRSAPRSEEEKDRRDRREVDTKKRRRRSDHEADETFRGRPKTRSESRSPARNRSSEGNEDRSAVQTKTNGAEDSPPRKHRRVRSRSPSRSESRGGRREKLRRSRSRSAEGHEGRRRRHEYRDRDGGEDRESKGDRRSDRRGYERRGDGGDRPRRDDRDGVRRDGRDDRKDNRGGYWDRDRGGGRFGDRRQDSYRGYGQRRNGGGDGRLNDGRLGSDGRLGGNGDDHAPESGIKFKGRGSMKYREPNQRW</sequence>
<feature type="compositionally biased region" description="Basic residues" evidence="5">
    <location>
        <begin position="287"/>
        <end position="296"/>
    </location>
</feature>
<feature type="compositionally biased region" description="Basic and acidic residues" evidence="5">
    <location>
        <begin position="215"/>
        <end position="231"/>
    </location>
</feature>
<evidence type="ECO:0000256" key="1">
    <source>
        <dbReference type="ARBA" id="ARBA00000971"/>
    </source>
</evidence>
<dbReference type="GO" id="GO:0006457">
    <property type="term" value="P:protein folding"/>
    <property type="evidence" value="ECO:0007669"/>
    <property type="project" value="InterPro"/>
</dbReference>
<dbReference type="Pfam" id="PF00160">
    <property type="entry name" value="Pro_isomerase"/>
    <property type="match status" value="1"/>
</dbReference>
<dbReference type="PANTHER" id="PTHR11071:SF561">
    <property type="entry name" value="PEPTIDYL-PROLYL CIS-TRANS ISOMERASE D-RELATED"/>
    <property type="match status" value="1"/>
</dbReference>
<feature type="compositionally biased region" description="Basic and acidic residues" evidence="5">
    <location>
        <begin position="329"/>
        <end position="402"/>
    </location>
</feature>
<accession>A0A2P7YDH3</accession>
<evidence type="ECO:0000259" key="6">
    <source>
        <dbReference type="PROSITE" id="PS50072"/>
    </source>
</evidence>
<keyword evidence="4 7" id="KW-0413">Isomerase</keyword>
<dbReference type="InterPro" id="IPR029000">
    <property type="entry name" value="Cyclophilin-like_dom_sf"/>
</dbReference>
<dbReference type="PROSITE" id="PS50072">
    <property type="entry name" value="CSA_PPIASE_2"/>
    <property type="match status" value="1"/>
</dbReference>
<feature type="compositionally biased region" description="Basic residues" evidence="5">
    <location>
        <begin position="187"/>
        <end position="213"/>
    </location>
</feature>
<dbReference type="EMBL" id="NHZQ01000447">
    <property type="protein sequence ID" value="PSK33997.1"/>
    <property type="molecule type" value="Genomic_DNA"/>
</dbReference>